<gene>
    <name evidence="1" type="ORF">KL86SPO_30310</name>
</gene>
<accession>A0A212LRH0</accession>
<evidence type="ECO:0000313" key="1">
    <source>
        <dbReference type="EMBL" id="SCM80132.1"/>
    </source>
</evidence>
<dbReference type="AlphaFoldDB" id="A0A212LRH0"/>
<reference evidence="1" key="1">
    <citation type="submission" date="2016-08" db="EMBL/GenBank/DDBJ databases">
        <authorList>
            <person name="Seilhamer J.J."/>
        </authorList>
    </citation>
    <scope>NUCLEOTIDE SEQUENCE</scope>
    <source>
        <strain evidence="1">86</strain>
    </source>
</reference>
<sequence>MPVAAHESTNALSCALDTKKYMPGSVTLVQNSLPRLMSGFFYNYKLLLLTVW</sequence>
<proteinExistence type="predicted"/>
<name>A0A212LRH0_9FIRM</name>
<dbReference type="EMBL" id="FMJE01000003">
    <property type="protein sequence ID" value="SCM80132.1"/>
    <property type="molecule type" value="Genomic_DNA"/>
</dbReference>
<protein>
    <submittedName>
        <fullName evidence="1">Uncharacterized protein</fullName>
    </submittedName>
</protein>
<organism evidence="1">
    <name type="scientific">uncultured Sporomusa sp</name>
    <dbReference type="NCBI Taxonomy" id="307249"/>
    <lineage>
        <taxon>Bacteria</taxon>
        <taxon>Bacillati</taxon>
        <taxon>Bacillota</taxon>
        <taxon>Negativicutes</taxon>
        <taxon>Selenomonadales</taxon>
        <taxon>Sporomusaceae</taxon>
        <taxon>Sporomusa</taxon>
        <taxon>environmental samples</taxon>
    </lineage>
</organism>